<dbReference type="EMBL" id="LGLN01000033">
    <property type="protein sequence ID" value="KPC32731.1"/>
    <property type="molecule type" value="Genomic_DNA"/>
</dbReference>
<feature type="compositionally biased region" description="Polar residues" evidence="1">
    <location>
        <begin position="12"/>
        <end position="24"/>
    </location>
</feature>
<feature type="region of interest" description="Disordered" evidence="1">
    <location>
        <begin position="1"/>
        <end position="34"/>
    </location>
</feature>
<sequence>MNATDQPDPAQQPDSGMSEQQLQATAAEPDAATNSEPNLFDLELASIEDFQQMKISRLLETIDTLEFYSLDAHFSALSKQALAEGQRGVYLAYRVLMVVCSYHFSVDRHDAFGPRLTRDGMRFPNPADIAGEQSQVLAAIAENIDHPLIRAWVADVAWTTTKASTNALA</sequence>
<evidence type="ECO:0000256" key="1">
    <source>
        <dbReference type="SAM" id="MobiDB-lite"/>
    </source>
</evidence>
<reference evidence="3 4" key="2">
    <citation type="submission" date="2015-10" db="EMBL/GenBank/DDBJ databases">
        <title>Comparative genomics and high-throughput reverse genetic screens identify a new phytobacterial MAMP and an Arabidopsis receptor required for immune elicitation.</title>
        <authorList>
            <person name="Mott G.A."/>
            <person name="Thakur S."/>
            <person name="Wang P.W."/>
            <person name="Desveaux D."/>
            <person name="Guttman D.S."/>
        </authorList>
    </citation>
    <scope>NUCLEOTIDE SEQUENCE [LARGE SCALE GENOMIC DNA]</scope>
    <source>
        <strain evidence="3 4">0788_9</strain>
    </source>
</reference>
<dbReference type="Proteomes" id="UP000037891">
    <property type="component" value="Unassembled WGS sequence"/>
</dbReference>
<gene>
    <name evidence="3" type="ORF">ABJ99_1583</name>
</gene>
<evidence type="ECO:0000313" key="4">
    <source>
        <dbReference type="Proteomes" id="UP000037891"/>
    </source>
</evidence>
<dbReference type="Pfam" id="PF24098">
    <property type="entry name" value="DUF7380"/>
    <property type="match status" value="1"/>
</dbReference>
<proteinExistence type="predicted"/>
<comment type="caution">
    <text evidence="3">The sequence shown here is derived from an EMBL/GenBank/DDBJ whole genome shotgun (WGS) entry which is preliminary data.</text>
</comment>
<evidence type="ECO:0000259" key="2">
    <source>
        <dbReference type="Pfam" id="PF24098"/>
    </source>
</evidence>
<organism evidence="3 4">
    <name type="scientific">Pseudomonas syringae pv. cilantro</name>
    <dbReference type="NCBI Taxonomy" id="81035"/>
    <lineage>
        <taxon>Bacteria</taxon>
        <taxon>Pseudomonadati</taxon>
        <taxon>Pseudomonadota</taxon>
        <taxon>Gammaproteobacteria</taxon>
        <taxon>Pseudomonadales</taxon>
        <taxon>Pseudomonadaceae</taxon>
        <taxon>Pseudomonas</taxon>
        <taxon>Pseudomonas syringae</taxon>
    </lineage>
</organism>
<reference evidence="3 4" key="1">
    <citation type="submission" date="2015-07" db="EMBL/GenBank/DDBJ databases">
        <authorList>
            <person name="Noorani M."/>
        </authorList>
    </citation>
    <scope>NUCLEOTIDE SEQUENCE [LARGE SCALE GENOMIC DNA]</scope>
    <source>
        <strain evidence="3 4">0788_9</strain>
    </source>
</reference>
<dbReference type="InterPro" id="IPR055804">
    <property type="entry name" value="DUF7380"/>
</dbReference>
<feature type="domain" description="DUF7380" evidence="2">
    <location>
        <begin position="44"/>
        <end position="163"/>
    </location>
</feature>
<evidence type="ECO:0000313" key="3">
    <source>
        <dbReference type="EMBL" id="KPC32731.1"/>
    </source>
</evidence>
<name>A0A0N1JP83_PSESX</name>
<accession>A0A0N1JP83</accession>
<dbReference type="RefSeq" id="WP_230080993.1">
    <property type="nucleotide sequence ID" value="NZ_LGLN01000033.1"/>
</dbReference>
<protein>
    <recommendedName>
        <fullName evidence="2">DUF7380 domain-containing protein</fullName>
    </recommendedName>
</protein>
<dbReference type="PATRIC" id="fig|81035.3.peg.1718"/>
<dbReference type="AlphaFoldDB" id="A0A0N1JP83"/>